<evidence type="ECO:0000313" key="4">
    <source>
        <dbReference type="EMBL" id="MDT2809007.1"/>
    </source>
</evidence>
<dbReference type="EC" id="2.3.1.-" evidence="4"/>
<name>A0AAW8TX60_9ENTE</name>
<dbReference type="AlphaFoldDB" id="A0AAW8TX60"/>
<feature type="domain" description="N-acetyltransferase" evidence="3">
    <location>
        <begin position="3"/>
        <end position="144"/>
    </location>
</feature>
<dbReference type="Gene3D" id="3.40.630.30">
    <property type="match status" value="1"/>
</dbReference>
<organism evidence="4 5">
    <name type="scientific">Enterococcus asini</name>
    <dbReference type="NCBI Taxonomy" id="57732"/>
    <lineage>
        <taxon>Bacteria</taxon>
        <taxon>Bacillati</taxon>
        <taxon>Bacillota</taxon>
        <taxon>Bacilli</taxon>
        <taxon>Lactobacillales</taxon>
        <taxon>Enterococcaceae</taxon>
        <taxon>Enterococcus</taxon>
    </lineage>
</organism>
<dbReference type="NCBIfam" id="NF007853">
    <property type="entry name" value="PRK10562.1"/>
    <property type="match status" value="1"/>
</dbReference>
<dbReference type="Pfam" id="PF13508">
    <property type="entry name" value="Acetyltransf_7"/>
    <property type="match status" value="1"/>
</dbReference>
<dbReference type="PANTHER" id="PTHR43800:SF1">
    <property type="entry name" value="PEPTIDYL-LYSINE N-ACETYLTRANSFERASE YJAB"/>
    <property type="match status" value="1"/>
</dbReference>
<accession>A0AAW8TX60</accession>
<dbReference type="Proteomes" id="UP001256711">
    <property type="component" value="Unassembled WGS sequence"/>
</dbReference>
<dbReference type="EMBL" id="JARQBJ010000001">
    <property type="protein sequence ID" value="MDT2809007.1"/>
    <property type="molecule type" value="Genomic_DNA"/>
</dbReference>
<dbReference type="SUPFAM" id="SSF55729">
    <property type="entry name" value="Acyl-CoA N-acyltransferases (Nat)"/>
    <property type="match status" value="1"/>
</dbReference>
<dbReference type="PANTHER" id="PTHR43800">
    <property type="entry name" value="PEPTIDYL-LYSINE N-ACETYLTRANSFERASE YJAB"/>
    <property type="match status" value="1"/>
</dbReference>
<gene>
    <name evidence="4" type="ORF">P7H43_00645</name>
</gene>
<keyword evidence="1 4" id="KW-0808">Transferase</keyword>
<evidence type="ECO:0000313" key="5">
    <source>
        <dbReference type="Proteomes" id="UP001256711"/>
    </source>
</evidence>
<dbReference type="CDD" id="cd04301">
    <property type="entry name" value="NAT_SF"/>
    <property type="match status" value="1"/>
</dbReference>
<proteinExistence type="predicted"/>
<dbReference type="InterPro" id="IPR000182">
    <property type="entry name" value="GNAT_dom"/>
</dbReference>
<dbReference type="PROSITE" id="PS51186">
    <property type="entry name" value="GNAT"/>
    <property type="match status" value="1"/>
</dbReference>
<reference evidence="4" key="1">
    <citation type="submission" date="2023-03" db="EMBL/GenBank/DDBJ databases">
        <authorList>
            <person name="Shen W."/>
            <person name="Cai J."/>
        </authorList>
    </citation>
    <scope>NUCLEOTIDE SEQUENCE</scope>
    <source>
        <strain evidence="4">B226-2</strain>
    </source>
</reference>
<evidence type="ECO:0000256" key="1">
    <source>
        <dbReference type="ARBA" id="ARBA00022679"/>
    </source>
</evidence>
<dbReference type="InterPro" id="IPR016181">
    <property type="entry name" value="Acyl_CoA_acyltransferase"/>
</dbReference>
<dbReference type="GO" id="GO:0016747">
    <property type="term" value="F:acyltransferase activity, transferring groups other than amino-acyl groups"/>
    <property type="evidence" value="ECO:0007669"/>
    <property type="project" value="InterPro"/>
</dbReference>
<protein>
    <submittedName>
        <fullName evidence="4">N-acetyltransferase</fullName>
        <ecNumber evidence="4">2.3.1.-</ecNumber>
    </submittedName>
</protein>
<dbReference type="RefSeq" id="WP_311834817.1">
    <property type="nucleotide sequence ID" value="NZ_JARQBJ010000001.1"/>
</dbReference>
<sequence length="144" mass="16105">MTLTIRPASPADFDAIMNLWLTGNLAAHDYISAGFWHAHEAEVRQAMSESQLWVAEENNTLLGFLGLVDDYIAGLFVDAKAQGQGVGGKLVTHLQATHERLTLAVYQKNTRAIRFYQHHGFIIGNSQVDEATGEKEYLMTWEKN</sequence>
<evidence type="ECO:0000259" key="3">
    <source>
        <dbReference type="PROSITE" id="PS51186"/>
    </source>
</evidence>
<evidence type="ECO:0000256" key="2">
    <source>
        <dbReference type="ARBA" id="ARBA00023315"/>
    </source>
</evidence>
<keyword evidence="2 4" id="KW-0012">Acyltransferase</keyword>
<comment type="caution">
    <text evidence="4">The sequence shown here is derived from an EMBL/GenBank/DDBJ whole genome shotgun (WGS) entry which is preliminary data.</text>
</comment>